<organism evidence="8 9">
    <name type="scientific">Grimontia celer</name>
    <dbReference type="NCBI Taxonomy" id="1796497"/>
    <lineage>
        <taxon>Bacteria</taxon>
        <taxon>Pseudomonadati</taxon>
        <taxon>Pseudomonadota</taxon>
        <taxon>Gammaproteobacteria</taxon>
        <taxon>Vibrionales</taxon>
        <taxon>Vibrionaceae</taxon>
        <taxon>Grimontia</taxon>
    </lineage>
</organism>
<dbReference type="PANTHER" id="PTHR30619">
    <property type="entry name" value="DNA INTERNALIZATION/COMPETENCE PROTEIN COMEC/REC2"/>
    <property type="match status" value="1"/>
</dbReference>
<keyword evidence="3 6" id="KW-0812">Transmembrane</keyword>
<comment type="subcellular location">
    <subcellularLocation>
        <location evidence="1">Cell membrane</location>
        <topology evidence="1">Multi-pass membrane protein</topology>
    </subcellularLocation>
</comment>
<dbReference type="STRING" id="1796497.GCE9029_00865"/>
<dbReference type="AlphaFoldDB" id="A0A128EV96"/>
<dbReference type="InterPro" id="IPR025405">
    <property type="entry name" value="DUF4131"/>
</dbReference>
<dbReference type="SMART" id="SM00849">
    <property type="entry name" value="Lactamase_B"/>
    <property type="match status" value="1"/>
</dbReference>
<keyword evidence="4 6" id="KW-1133">Transmembrane helix</keyword>
<dbReference type="InterPro" id="IPR004797">
    <property type="entry name" value="Competence_ComEC/Rec2"/>
</dbReference>
<evidence type="ECO:0000259" key="7">
    <source>
        <dbReference type="SMART" id="SM00849"/>
    </source>
</evidence>
<evidence type="ECO:0000256" key="3">
    <source>
        <dbReference type="ARBA" id="ARBA00022692"/>
    </source>
</evidence>
<dbReference type="NCBIfam" id="TIGR00361">
    <property type="entry name" value="ComEC_Rec2"/>
    <property type="match status" value="1"/>
</dbReference>
<dbReference type="Proteomes" id="UP000071641">
    <property type="component" value="Unassembled WGS sequence"/>
</dbReference>
<evidence type="ECO:0000256" key="2">
    <source>
        <dbReference type="ARBA" id="ARBA00022475"/>
    </source>
</evidence>
<dbReference type="EMBL" id="FIZX01000001">
    <property type="protein sequence ID" value="CZF78493.1"/>
    <property type="molecule type" value="Genomic_DNA"/>
</dbReference>
<evidence type="ECO:0000256" key="4">
    <source>
        <dbReference type="ARBA" id="ARBA00022989"/>
    </source>
</evidence>
<proteinExistence type="predicted"/>
<dbReference type="Gene3D" id="3.60.15.10">
    <property type="entry name" value="Ribonuclease Z/Hydroxyacylglutathione hydrolase-like"/>
    <property type="match status" value="1"/>
</dbReference>
<dbReference type="NCBIfam" id="TIGR00360">
    <property type="entry name" value="ComEC_N-term"/>
    <property type="match status" value="1"/>
</dbReference>
<evidence type="ECO:0000256" key="1">
    <source>
        <dbReference type="ARBA" id="ARBA00004651"/>
    </source>
</evidence>
<gene>
    <name evidence="8" type="ORF">GCE9029_00865</name>
</gene>
<feature type="transmembrane region" description="Helical" evidence="6">
    <location>
        <begin position="399"/>
        <end position="421"/>
    </location>
</feature>
<dbReference type="Pfam" id="PF13567">
    <property type="entry name" value="DUF4131"/>
    <property type="match status" value="1"/>
</dbReference>
<dbReference type="GO" id="GO:0030420">
    <property type="term" value="P:establishment of competence for transformation"/>
    <property type="evidence" value="ECO:0007669"/>
    <property type="project" value="InterPro"/>
</dbReference>
<keyword evidence="9" id="KW-1185">Reference proteome</keyword>
<keyword evidence="5 6" id="KW-0472">Membrane</keyword>
<dbReference type="GO" id="GO:0005886">
    <property type="term" value="C:plasma membrane"/>
    <property type="evidence" value="ECO:0007669"/>
    <property type="project" value="UniProtKB-SubCell"/>
</dbReference>
<dbReference type="Pfam" id="PF00753">
    <property type="entry name" value="Lactamase_B"/>
    <property type="match status" value="1"/>
</dbReference>
<dbReference type="CDD" id="cd07731">
    <property type="entry name" value="ComA-like_MBL-fold"/>
    <property type="match status" value="1"/>
</dbReference>
<name>A0A128EV96_9GAMM</name>
<dbReference type="InterPro" id="IPR001279">
    <property type="entry name" value="Metallo-B-lactamas"/>
</dbReference>
<dbReference type="InterPro" id="IPR052159">
    <property type="entry name" value="Competence_DNA_uptake"/>
</dbReference>
<dbReference type="RefSeq" id="WP_062661182.1">
    <property type="nucleotide sequence ID" value="NZ_FIZX01000001.1"/>
</dbReference>
<feature type="transmembrane region" description="Helical" evidence="6">
    <location>
        <begin position="365"/>
        <end position="393"/>
    </location>
</feature>
<evidence type="ECO:0000313" key="9">
    <source>
        <dbReference type="Proteomes" id="UP000071641"/>
    </source>
</evidence>
<dbReference type="InterPro" id="IPR004477">
    <property type="entry name" value="ComEC_N"/>
</dbReference>
<dbReference type="OrthoDB" id="9761531at2"/>
<evidence type="ECO:0000256" key="6">
    <source>
        <dbReference type="SAM" id="Phobius"/>
    </source>
</evidence>
<reference evidence="9" key="1">
    <citation type="submission" date="2016-02" db="EMBL/GenBank/DDBJ databases">
        <authorList>
            <person name="Rodrigo-Torres Lidia"/>
            <person name="Arahal R.David."/>
        </authorList>
    </citation>
    <scope>NUCLEOTIDE SEQUENCE [LARGE SCALE GENOMIC DNA]</scope>
    <source>
        <strain evidence="9">CECT 9029</strain>
    </source>
</reference>
<feature type="transmembrane region" description="Helical" evidence="6">
    <location>
        <begin position="287"/>
        <end position="318"/>
    </location>
</feature>
<dbReference type="PANTHER" id="PTHR30619:SF1">
    <property type="entry name" value="RECOMBINATION PROTEIN 2"/>
    <property type="match status" value="1"/>
</dbReference>
<sequence length="749" mass="83236">MKIMFGIVVAIVSLRWWPALPEPSLILGLLAVILVQCKRVPLFVIGLTIGCLVASSAASLHLFKTSTALTVVQNTTIAGKVGSLFTGENQQTSVIFDVDTVNGRKLSAFDKFRARLYWRSESPVKQGQYWELKVRIREPYGRVNEAGFDAETYFLSKHIHAKGTVLSASLIDEEISARQWLFDRTFPQILPFENSAFLIALAFGERAFLTSQDWMTLRNTGLAHLLAISGLHIGLAFFFGYSVTKACLPLFNRSDRYLWLSILAGLGCAITYAWLAGFSLTAQRALIALIVFMAIRQSGFSVSPFNTFLLVLGIVLLIDPLSVFSVSFWLSFGAVMVLCVMTFTTGRGESKGPLNYVIQLFRMQCYLIVGMLPLTWAWFGGVSFLSLLCNLIAVPIVSLLTVPIILLSLLTSSVFSAAWLWRLADYSLWPIRQMLNHADIGWLDIQHTSIMFVLVVVATFYLVAISKVSGIKILLLALIMTLVSWRGSVQKTEGWKVDILDVGHGLAVLVEKNGEAILYDTGAAWSSGSIAQSVIEPIISSRNSKLTGLILSHGDNDHSGGENWVIENLSPDWVRAPETGGGYIPCVRGVGWQWQSLNFEVLYPKEVSEEAENEDSCVVRISDENYSVLLTGDLPKEQENWLVEWDADVSANVLLVPHHGSKTSSSSGFIDAVNPNAAIASTGRYTPWNLPNPEVVDRYRERNISWYETGQHGQVSVHFSDKGWRVSSQRLDIEPFWYRKMFGPPPIKE</sequence>
<accession>A0A128EV96</accession>
<feature type="transmembrane region" description="Helical" evidence="6">
    <location>
        <begin position="40"/>
        <end position="63"/>
    </location>
</feature>
<dbReference type="InterPro" id="IPR036866">
    <property type="entry name" value="RibonucZ/Hydroxyglut_hydro"/>
</dbReference>
<feature type="transmembrane region" description="Helical" evidence="6">
    <location>
        <begin position="256"/>
        <end position="275"/>
    </location>
</feature>
<keyword evidence="2" id="KW-1003">Cell membrane</keyword>
<feature type="transmembrane region" description="Helical" evidence="6">
    <location>
        <begin position="222"/>
        <end position="244"/>
    </location>
</feature>
<dbReference type="Pfam" id="PF03772">
    <property type="entry name" value="Competence"/>
    <property type="match status" value="1"/>
</dbReference>
<feature type="domain" description="Metallo-beta-lactamase" evidence="7">
    <location>
        <begin position="504"/>
        <end position="684"/>
    </location>
</feature>
<feature type="transmembrane region" description="Helical" evidence="6">
    <location>
        <begin position="324"/>
        <end position="344"/>
    </location>
</feature>
<evidence type="ECO:0000256" key="5">
    <source>
        <dbReference type="ARBA" id="ARBA00023136"/>
    </source>
</evidence>
<dbReference type="SUPFAM" id="SSF56281">
    <property type="entry name" value="Metallo-hydrolase/oxidoreductase"/>
    <property type="match status" value="1"/>
</dbReference>
<feature type="transmembrane region" description="Helical" evidence="6">
    <location>
        <begin position="442"/>
        <end position="464"/>
    </location>
</feature>
<evidence type="ECO:0000313" key="8">
    <source>
        <dbReference type="EMBL" id="CZF78493.1"/>
    </source>
</evidence>
<protein>
    <submittedName>
        <fullName evidence="8">ComEC family competence protein</fullName>
    </submittedName>
</protein>
<dbReference type="InterPro" id="IPR035681">
    <property type="entry name" value="ComA-like_MBL"/>
</dbReference>